<name>A0A2K3KJ09_TRIPR</name>
<protein>
    <submittedName>
        <fullName evidence="1">Uncharacterized protein</fullName>
    </submittedName>
</protein>
<accession>A0A2K3KJ09</accession>
<proteinExistence type="predicted"/>
<evidence type="ECO:0000313" key="1">
    <source>
        <dbReference type="EMBL" id="PNX66278.1"/>
    </source>
</evidence>
<dbReference type="AlphaFoldDB" id="A0A2K3KJ09"/>
<dbReference type="EMBL" id="ASHM01098378">
    <property type="protein sequence ID" value="PNX66278.1"/>
    <property type="molecule type" value="Genomic_DNA"/>
</dbReference>
<sequence length="43" mass="4714">MQQKGQPTTTARKFFTGIDLNSHGGMLKCNGAYRTGVNLNPME</sequence>
<comment type="caution">
    <text evidence="1">The sequence shown here is derived from an EMBL/GenBank/DDBJ whole genome shotgun (WGS) entry which is preliminary data.</text>
</comment>
<evidence type="ECO:0000313" key="2">
    <source>
        <dbReference type="Proteomes" id="UP000236291"/>
    </source>
</evidence>
<reference evidence="1 2" key="1">
    <citation type="journal article" date="2014" name="Am. J. Bot.">
        <title>Genome assembly and annotation for red clover (Trifolium pratense; Fabaceae).</title>
        <authorList>
            <person name="Istvanek J."/>
            <person name="Jaros M."/>
            <person name="Krenek A."/>
            <person name="Repkova J."/>
        </authorList>
    </citation>
    <scope>NUCLEOTIDE SEQUENCE [LARGE SCALE GENOMIC DNA]</scope>
    <source>
        <strain evidence="2">cv. Tatra</strain>
        <tissue evidence="1">Young leaves</tissue>
    </source>
</reference>
<gene>
    <name evidence="1" type="ORF">L195_g055000</name>
</gene>
<reference evidence="1 2" key="2">
    <citation type="journal article" date="2017" name="Front. Plant Sci.">
        <title>Gene Classification and Mining of Molecular Markers Useful in Red Clover (Trifolium pratense) Breeding.</title>
        <authorList>
            <person name="Istvanek J."/>
            <person name="Dluhosova J."/>
            <person name="Dluhos P."/>
            <person name="Patkova L."/>
            <person name="Nedelnik J."/>
            <person name="Repkova J."/>
        </authorList>
    </citation>
    <scope>NUCLEOTIDE SEQUENCE [LARGE SCALE GENOMIC DNA]</scope>
    <source>
        <strain evidence="2">cv. Tatra</strain>
        <tissue evidence="1">Young leaves</tissue>
    </source>
</reference>
<organism evidence="1 2">
    <name type="scientific">Trifolium pratense</name>
    <name type="common">Red clover</name>
    <dbReference type="NCBI Taxonomy" id="57577"/>
    <lineage>
        <taxon>Eukaryota</taxon>
        <taxon>Viridiplantae</taxon>
        <taxon>Streptophyta</taxon>
        <taxon>Embryophyta</taxon>
        <taxon>Tracheophyta</taxon>
        <taxon>Spermatophyta</taxon>
        <taxon>Magnoliopsida</taxon>
        <taxon>eudicotyledons</taxon>
        <taxon>Gunneridae</taxon>
        <taxon>Pentapetalae</taxon>
        <taxon>rosids</taxon>
        <taxon>fabids</taxon>
        <taxon>Fabales</taxon>
        <taxon>Fabaceae</taxon>
        <taxon>Papilionoideae</taxon>
        <taxon>50 kb inversion clade</taxon>
        <taxon>NPAAA clade</taxon>
        <taxon>Hologalegina</taxon>
        <taxon>IRL clade</taxon>
        <taxon>Trifolieae</taxon>
        <taxon>Trifolium</taxon>
    </lineage>
</organism>
<dbReference type="Proteomes" id="UP000236291">
    <property type="component" value="Unassembled WGS sequence"/>
</dbReference>